<dbReference type="InterPro" id="IPR028889">
    <property type="entry name" value="USP"/>
</dbReference>
<dbReference type="SUPFAM" id="SSF57850">
    <property type="entry name" value="RING/U-box"/>
    <property type="match status" value="2"/>
</dbReference>
<keyword evidence="7 11" id="KW-0833">Ubl conjugation pathway</keyword>
<accession>A0A9P6B1N7</accession>
<dbReference type="GO" id="GO:0008270">
    <property type="term" value="F:zinc ion binding"/>
    <property type="evidence" value="ECO:0007669"/>
    <property type="project" value="UniProtKB-UniRule"/>
</dbReference>
<evidence type="ECO:0000313" key="20">
    <source>
        <dbReference type="EMBL" id="KAF9515849.1"/>
    </source>
</evidence>
<organism evidence="20 21">
    <name type="scientific">Hydnum rufescens UP504</name>
    <dbReference type="NCBI Taxonomy" id="1448309"/>
    <lineage>
        <taxon>Eukaryota</taxon>
        <taxon>Fungi</taxon>
        <taxon>Dikarya</taxon>
        <taxon>Basidiomycota</taxon>
        <taxon>Agaricomycotina</taxon>
        <taxon>Agaricomycetes</taxon>
        <taxon>Cantharellales</taxon>
        <taxon>Hydnaceae</taxon>
        <taxon>Hydnum</taxon>
    </lineage>
</organism>
<evidence type="ECO:0000259" key="19">
    <source>
        <dbReference type="PROSITE" id="PS50271"/>
    </source>
</evidence>
<evidence type="ECO:0000256" key="12">
    <source>
        <dbReference type="PIRSR" id="PIRSR016308-1"/>
    </source>
</evidence>
<dbReference type="Pfam" id="PF17807">
    <property type="entry name" value="zf-UBP_var"/>
    <property type="match status" value="1"/>
</dbReference>
<comment type="caution">
    <text evidence="20">The sequence shown here is derived from an EMBL/GenBank/DDBJ whole genome shotgun (WGS) entry which is preliminary data.</text>
</comment>
<dbReference type="Pfam" id="PF00443">
    <property type="entry name" value="UCH"/>
    <property type="match status" value="1"/>
</dbReference>
<dbReference type="PROSITE" id="PS00972">
    <property type="entry name" value="USP_1"/>
    <property type="match status" value="1"/>
</dbReference>
<dbReference type="PANTHER" id="PTHR24006:SF664">
    <property type="entry name" value="UBIQUITIN CARBOXYL-TERMINAL HYDROLASE"/>
    <property type="match status" value="1"/>
</dbReference>
<dbReference type="GO" id="GO:0004843">
    <property type="term" value="F:cysteine-type deubiquitinase activity"/>
    <property type="evidence" value="ECO:0007669"/>
    <property type="project" value="UniProtKB-UniRule"/>
</dbReference>
<evidence type="ECO:0000256" key="8">
    <source>
        <dbReference type="ARBA" id="ARBA00022801"/>
    </source>
</evidence>
<evidence type="ECO:0000256" key="10">
    <source>
        <dbReference type="ARBA" id="ARBA00022833"/>
    </source>
</evidence>
<comment type="catalytic activity">
    <reaction evidence="1 11 16">
        <text>Thiol-dependent hydrolysis of ester, thioester, amide, peptide and isopeptide bonds formed by the C-terminal Gly of ubiquitin (a 76-residue protein attached to proteins as an intracellular targeting signal).</text>
        <dbReference type="EC" id="3.4.19.12"/>
    </reaction>
</comment>
<dbReference type="InterPro" id="IPR038765">
    <property type="entry name" value="Papain-like_cys_pep_sf"/>
</dbReference>
<dbReference type="GO" id="GO:0006508">
    <property type="term" value="P:proteolysis"/>
    <property type="evidence" value="ECO:0007669"/>
    <property type="project" value="UniProtKB-KW"/>
</dbReference>
<dbReference type="CDD" id="cd02658">
    <property type="entry name" value="Peptidase_C19B"/>
    <property type="match status" value="1"/>
</dbReference>
<evidence type="ECO:0000256" key="15">
    <source>
        <dbReference type="PROSITE-ProRule" id="PRU00502"/>
    </source>
</evidence>
<dbReference type="FunFam" id="1.10.8.10:FF:000103">
    <property type="entry name" value="Ubiquitin carboxyl-terminal hydrolase"/>
    <property type="match status" value="1"/>
</dbReference>
<proteinExistence type="inferred from homology"/>
<dbReference type="InterPro" id="IPR009060">
    <property type="entry name" value="UBA-like_sf"/>
</dbReference>
<dbReference type="InterPro" id="IPR013083">
    <property type="entry name" value="Znf_RING/FYVE/PHD"/>
</dbReference>
<keyword evidence="8 11" id="KW-0378">Hydrolase</keyword>
<feature type="binding site" evidence="13">
    <location>
        <position position="251"/>
    </location>
    <ligand>
        <name>substrate</name>
    </ligand>
</feature>
<evidence type="ECO:0000256" key="14">
    <source>
        <dbReference type="PIRSR" id="PIRSR016308-3"/>
    </source>
</evidence>
<dbReference type="SUPFAM" id="SSF54001">
    <property type="entry name" value="Cysteine proteinases"/>
    <property type="match status" value="1"/>
</dbReference>
<dbReference type="PIRSF" id="PIRSF016308">
    <property type="entry name" value="UBP"/>
    <property type="match status" value="1"/>
</dbReference>
<dbReference type="InterPro" id="IPR050164">
    <property type="entry name" value="Peptidase_C19"/>
</dbReference>
<protein>
    <recommendedName>
        <fullName evidence="11 16">Ubiquitin carboxyl-terminal hydrolase</fullName>
        <ecNumber evidence="11 16">3.4.19.12</ecNumber>
    </recommendedName>
</protein>
<keyword evidence="6 15" id="KW-0863">Zinc-finger</keyword>
<dbReference type="GO" id="GO:0005634">
    <property type="term" value="C:nucleus"/>
    <property type="evidence" value="ECO:0007669"/>
    <property type="project" value="TreeGrafter"/>
</dbReference>
<comment type="similarity">
    <text evidence="2 11 16">Belongs to the peptidase C19 family.</text>
</comment>
<evidence type="ECO:0000256" key="1">
    <source>
        <dbReference type="ARBA" id="ARBA00000707"/>
    </source>
</evidence>
<feature type="active site" description="Nucleophile" evidence="12">
    <location>
        <position position="326"/>
    </location>
</feature>
<feature type="binding site" evidence="14">
    <location>
        <position position="210"/>
    </location>
    <ligand>
        <name>Zn(2+)</name>
        <dbReference type="ChEBI" id="CHEBI:29105"/>
    </ligand>
</feature>
<feature type="active site" description="Proton acceptor" evidence="12">
    <location>
        <position position="761"/>
    </location>
</feature>
<keyword evidence="10 11" id="KW-0862">Zinc</keyword>
<evidence type="ECO:0000256" key="16">
    <source>
        <dbReference type="RuleBase" id="RU366025"/>
    </source>
</evidence>
<dbReference type="InterPro" id="IPR001394">
    <property type="entry name" value="Peptidase_C19_UCH"/>
</dbReference>
<evidence type="ECO:0000256" key="2">
    <source>
        <dbReference type="ARBA" id="ARBA00009085"/>
    </source>
</evidence>
<dbReference type="Pfam" id="PF00627">
    <property type="entry name" value="UBA"/>
    <property type="match status" value="2"/>
</dbReference>
<dbReference type="SMART" id="SM00165">
    <property type="entry name" value="UBA"/>
    <property type="match status" value="2"/>
</dbReference>
<dbReference type="CDD" id="cd14385">
    <property type="entry name" value="UBA1_spUBP14_like"/>
    <property type="match status" value="1"/>
</dbReference>
<keyword evidence="21" id="KW-1185">Reference proteome</keyword>
<dbReference type="InterPro" id="IPR041432">
    <property type="entry name" value="UBP13_Znf-UBP_var"/>
</dbReference>
<dbReference type="OrthoDB" id="361536at2759"/>
<evidence type="ECO:0000313" key="21">
    <source>
        <dbReference type="Proteomes" id="UP000886523"/>
    </source>
</evidence>
<feature type="binding site" evidence="14">
    <location>
        <position position="193"/>
    </location>
    <ligand>
        <name>Zn(2+)</name>
        <dbReference type="ChEBI" id="CHEBI:29105"/>
    </ligand>
</feature>
<evidence type="ECO:0000256" key="7">
    <source>
        <dbReference type="ARBA" id="ARBA00022786"/>
    </source>
</evidence>
<evidence type="ECO:0000256" key="13">
    <source>
        <dbReference type="PIRSR" id="PIRSR016308-2"/>
    </source>
</evidence>
<feature type="binding site" evidence="14">
    <location>
        <position position="190"/>
    </location>
    <ligand>
        <name>Zn(2+)</name>
        <dbReference type="ChEBI" id="CHEBI:29105"/>
    </ligand>
</feature>
<evidence type="ECO:0000256" key="4">
    <source>
        <dbReference type="ARBA" id="ARBA00022723"/>
    </source>
</evidence>
<keyword evidence="3 11" id="KW-0645">Protease</keyword>
<dbReference type="Gene3D" id="3.30.40.10">
    <property type="entry name" value="Zinc/RING finger domain, C3HC4 (zinc finger)"/>
    <property type="match status" value="2"/>
</dbReference>
<dbReference type="InterPro" id="IPR001607">
    <property type="entry name" value="Znf_UBP"/>
</dbReference>
<dbReference type="PROSITE" id="PS50271">
    <property type="entry name" value="ZF_UBP"/>
    <property type="match status" value="1"/>
</dbReference>
<dbReference type="FunFam" id="3.30.40.10:FF:000396">
    <property type="entry name" value="Ubiquitin carboxyl-terminal hydrolase"/>
    <property type="match status" value="1"/>
</dbReference>
<dbReference type="GO" id="GO:0005829">
    <property type="term" value="C:cytosol"/>
    <property type="evidence" value="ECO:0007669"/>
    <property type="project" value="TreeGrafter"/>
</dbReference>
<dbReference type="AlphaFoldDB" id="A0A9P6B1N7"/>
<evidence type="ECO:0000256" key="11">
    <source>
        <dbReference type="PIRNR" id="PIRNR016308"/>
    </source>
</evidence>
<feature type="binding site" evidence="13">
    <location>
        <begin position="212"/>
        <end position="215"/>
    </location>
    <ligand>
        <name>substrate</name>
    </ligand>
</feature>
<dbReference type="EMBL" id="MU128945">
    <property type="protein sequence ID" value="KAF9515849.1"/>
    <property type="molecule type" value="Genomic_DNA"/>
</dbReference>
<dbReference type="InterPro" id="IPR016652">
    <property type="entry name" value="Ubiquitinyl_hydrolase"/>
</dbReference>
<sequence>MSVTRSGQRRLHTHRESVHREECTQCFDNQVSAMPAIDGVDGIDVCLTCYNGGCLDRGRHHAQTHFERTGHPLSLNIKRRPKPGRGDQEPPLKRIAIQEDREEDRYSFETTLRSWVDGGALVPEGSKNAKARHCLGSDVKSLIEEVMATMSSARQSEVKAWEEELIGCEHTLTIYQTQSKLIPTVGQAHCANCELTGNLWLCLTCGSLGCGREQFGGVRGNSHGLRHYEESKHPVAVKLGSITAEGTADIYCYDCDESRIDPELSTHLSNFGISIYGQVKTEKTMTELQIEQNFSFDFSLTGEDGKILQPVTGPGLTGLRNLGNSCYMASTIQTLFALPSFKDRYGNLATSATHALTCPEPHPAACLECQMLKMADGLMSGRYSVPRVGPNIKSDHPQFQSPTQDEELAVVFQEGIKPSMFKALIGKGHPEFSTMKQQDSEEFFTYFLKVLRQDHKKRATAATDGIDDATEVFRYGIEHRLQCMDCQRVSYRVDSQDVVSVPVPTHAKNGGAKNDLGKVEYEDVQLETCLDMLTSVETLEYRCPSCNKNVIATKQSKFSTFPSVLVIQARKFQLVDWVPQKLDVPVHLPPSNTLSLDEYIAHGIQEGEVPLPTEDAASSSMAPALLEFNEEALAMLEGMGFPRIRCQKALLATGNSDAEAAMEWLFAHMDDAEAISMITDMGFTSAQASKALRETGGNLDRAVDWLFSHPDDTGESNIAAGISLAAAPAGSNASGGSNALPARYRLKAFISHKGPSVHSGHYVAHIRDDGEWIFFNDEKVVRADAESVETLKPLAYLYIFERL</sequence>
<gene>
    <name evidence="20" type="ORF">BS47DRAFT_1376142</name>
</gene>
<feature type="domain" description="UBP-type" evidence="19">
    <location>
        <begin position="166"/>
        <end position="275"/>
    </location>
</feature>
<dbReference type="GO" id="GO:0016579">
    <property type="term" value="P:protein deubiquitination"/>
    <property type="evidence" value="ECO:0007669"/>
    <property type="project" value="InterPro"/>
</dbReference>
<dbReference type="SMART" id="SM00290">
    <property type="entry name" value="ZnF_UBP"/>
    <property type="match status" value="2"/>
</dbReference>
<feature type="domain" description="USP" evidence="18">
    <location>
        <begin position="317"/>
        <end position="803"/>
    </location>
</feature>
<dbReference type="InterPro" id="IPR018200">
    <property type="entry name" value="USP_CS"/>
</dbReference>
<feature type="domain" description="UBA" evidence="17">
    <location>
        <begin position="627"/>
        <end position="668"/>
    </location>
</feature>
<dbReference type="Proteomes" id="UP000886523">
    <property type="component" value="Unassembled WGS sequence"/>
</dbReference>
<feature type="binding site" evidence="14">
    <location>
        <position position="223"/>
    </location>
    <ligand>
        <name>Zn(2+)</name>
        <dbReference type="ChEBI" id="CHEBI:29105"/>
    </ligand>
</feature>
<dbReference type="PROSITE" id="PS00973">
    <property type="entry name" value="USP_2"/>
    <property type="match status" value="1"/>
</dbReference>
<feature type="binding site" evidence="13">
    <location>
        <position position="253"/>
    </location>
    <ligand>
        <name>substrate</name>
    </ligand>
</feature>
<dbReference type="Pfam" id="PF02148">
    <property type="entry name" value="zf-UBP"/>
    <property type="match status" value="1"/>
</dbReference>
<feature type="binding site" evidence="13">
    <location>
        <position position="200"/>
    </location>
    <ligand>
        <name>substrate</name>
    </ligand>
</feature>
<reference evidence="20" key="1">
    <citation type="journal article" date="2020" name="Nat. Commun.">
        <title>Large-scale genome sequencing of mycorrhizal fungi provides insights into the early evolution of symbiotic traits.</title>
        <authorList>
            <person name="Miyauchi S."/>
            <person name="Kiss E."/>
            <person name="Kuo A."/>
            <person name="Drula E."/>
            <person name="Kohler A."/>
            <person name="Sanchez-Garcia M."/>
            <person name="Morin E."/>
            <person name="Andreopoulos B."/>
            <person name="Barry K.W."/>
            <person name="Bonito G."/>
            <person name="Buee M."/>
            <person name="Carver A."/>
            <person name="Chen C."/>
            <person name="Cichocki N."/>
            <person name="Clum A."/>
            <person name="Culley D."/>
            <person name="Crous P.W."/>
            <person name="Fauchery L."/>
            <person name="Girlanda M."/>
            <person name="Hayes R.D."/>
            <person name="Keri Z."/>
            <person name="LaButti K."/>
            <person name="Lipzen A."/>
            <person name="Lombard V."/>
            <person name="Magnuson J."/>
            <person name="Maillard F."/>
            <person name="Murat C."/>
            <person name="Nolan M."/>
            <person name="Ohm R.A."/>
            <person name="Pangilinan J."/>
            <person name="Pereira M.F."/>
            <person name="Perotto S."/>
            <person name="Peter M."/>
            <person name="Pfister S."/>
            <person name="Riley R."/>
            <person name="Sitrit Y."/>
            <person name="Stielow J.B."/>
            <person name="Szollosi G."/>
            <person name="Zifcakova L."/>
            <person name="Stursova M."/>
            <person name="Spatafora J.W."/>
            <person name="Tedersoo L."/>
            <person name="Vaario L.M."/>
            <person name="Yamada A."/>
            <person name="Yan M."/>
            <person name="Wang P."/>
            <person name="Xu J."/>
            <person name="Bruns T."/>
            <person name="Baldrian P."/>
            <person name="Vilgalys R."/>
            <person name="Dunand C."/>
            <person name="Henrissat B."/>
            <person name="Grigoriev I.V."/>
            <person name="Hibbett D."/>
            <person name="Nagy L.G."/>
            <person name="Martin F.M."/>
        </authorList>
    </citation>
    <scope>NUCLEOTIDE SEQUENCE</scope>
    <source>
        <strain evidence="20">UP504</strain>
    </source>
</reference>
<dbReference type="Gene3D" id="3.90.70.10">
    <property type="entry name" value="Cysteine proteinases"/>
    <property type="match status" value="1"/>
</dbReference>
<keyword evidence="5" id="KW-0677">Repeat</keyword>
<evidence type="ECO:0000256" key="3">
    <source>
        <dbReference type="ARBA" id="ARBA00022670"/>
    </source>
</evidence>
<dbReference type="EC" id="3.4.19.12" evidence="11 16"/>
<dbReference type="PROSITE" id="PS50235">
    <property type="entry name" value="USP_3"/>
    <property type="match status" value="1"/>
</dbReference>
<dbReference type="InterPro" id="IPR015940">
    <property type="entry name" value="UBA"/>
</dbReference>
<dbReference type="Gene3D" id="1.10.8.10">
    <property type="entry name" value="DNA helicase RuvA subunit, C-terminal domain"/>
    <property type="match status" value="2"/>
</dbReference>
<evidence type="ECO:0000259" key="18">
    <source>
        <dbReference type="PROSITE" id="PS50235"/>
    </source>
</evidence>
<evidence type="ECO:0000256" key="9">
    <source>
        <dbReference type="ARBA" id="ARBA00022807"/>
    </source>
</evidence>
<keyword evidence="9 11" id="KW-0788">Thiol protease</keyword>
<evidence type="ECO:0000256" key="6">
    <source>
        <dbReference type="ARBA" id="ARBA00022771"/>
    </source>
</evidence>
<feature type="domain" description="UBA" evidence="17">
    <location>
        <begin position="668"/>
        <end position="709"/>
    </location>
</feature>
<feature type="binding site" evidence="13">
    <location>
        <position position="256"/>
    </location>
    <ligand>
        <name>substrate</name>
    </ligand>
</feature>
<dbReference type="SUPFAM" id="SSF46934">
    <property type="entry name" value="UBA-like"/>
    <property type="match status" value="1"/>
</dbReference>
<name>A0A9P6B1N7_9AGAM</name>
<evidence type="ECO:0000259" key="17">
    <source>
        <dbReference type="PROSITE" id="PS50030"/>
    </source>
</evidence>
<dbReference type="PROSITE" id="PS50030">
    <property type="entry name" value="UBA"/>
    <property type="match status" value="2"/>
</dbReference>
<dbReference type="PANTHER" id="PTHR24006">
    <property type="entry name" value="UBIQUITIN CARBOXYL-TERMINAL HYDROLASE"/>
    <property type="match status" value="1"/>
</dbReference>
<dbReference type="CDD" id="cd14386">
    <property type="entry name" value="UBA2_UBP5"/>
    <property type="match status" value="1"/>
</dbReference>
<keyword evidence="4 11" id="KW-0479">Metal-binding</keyword>
<evidence type="ECO:0000256" key="5">
    <source>
        <dbReference type="ARBA" id="ARBA00022737"/>
    </source>
</evidence>